<dbReference type="RefSeq" id="WP_243306074.1">
    <property type="nucleotide sequence ID" value="NZ_JALGBI010000001.1"/>
</dbReference>
<keyword evidence="1" id="KW-1133">Transmembrane helix</keyword>
<gene>
    <name evidence="2" type="ORF">MMF98_09705</name>
</gene>
<evidence type="ECO:0000313" key="2">
    <source>
        <dbReference type="EMBL" id="MCJ0763484.1"/>
    </source>
</evidence>
<feature type="transmembrane region" description="Helical" evidence="1">
    <location>
        <begin position="55"/>
        <end position="75"/>
    </location>
</feature>
<reference evidence="2" key="1">
    <citation type="submission" date="2022-03" db="EMBL/GenBank/DDBJ databases">
        <authorList>
            <person name="Woo C.Y."/>
        </authorList>
    </citation>
    <scope>NUCLEOTIDE SEQUENCE</scope>
    <source>
        <strain evidence="2">CYS-02</strain>
    </source>
</reference>
<keyword evidence="1" id="KW-0812">Transmembrane</keyword>
<proteinExistence type="predicted"/>
<dbReference type="EMBL" id="JALGBI010000001">
    <property type="protein sequence ID" value="MCJ0763484.1"/>
    <property type="molecule type" value="Genomic_DNA"/>
</dbReference>
<dbReference type="AlphaFoldDB" id="A0A9X1VWR4"/>
<accession>A0A9X1VWR4</accession>
<keyword evidence="3" id="KW-1185">Reference proteome</keyword>
<comment type="caution">
    <text evidence="2">The sequence shown here is derived from an EMBL/GenBank/DDBJ whole genome shotgun (WGS) entry which is preliminary data.</text>
</comment>
<keyword evidence="1" id="KW-0472">Membrane</keyword>
<evidence type="ECO:0000313" key="3">
    <source>
        <dbReference type="Proteomes" id="UP001139447"/>
    </source>
</evidence>
<name>A0A9X1VWR4_9BURK</name>
<evidence type="ECO:0000256" key="1">
    <source>
        <dbReference type="SAM" id="Phobius"/>
    </source>
</evidence>
<organism evidence="2 3">
    <name type="scientific">Variovorax terrae</name>
    <dbReference type="NCBI Taxonomy" id="2923278"/>
    <lineage>
        <taxon>Bacteria</taxon>
        <taxon>Pseudomonadati</taxon>
        <taxon>Pseudomonadota</taxon>
        <taxon>Betaproteobacteria</taxon>
        <taxon>Burkholderiales</taxon>
        <taxon>Comamonadaceae</taxon>
        <taxon>Variovorax</taxon>
    </lineage>
</organism>
<sequence>MKKCYATQPLLQKCLDRVIGTPGSCHPSRSVWRTSWTSPSAGTANAPSPDRGFKFWLSCLAVVAVLLGLALAVGYPKELPKNPQVSALAVMAPSPPKTMAQDAMPDAPMPVDLYRFALNALLVPLLDDSEPPRWTDAVIHYGCDPGTSVMVDGEPMVAGKLMPASAFTVRWNMDRCALMGLESVDLSGSVELLVFHEDAGLGAIVMPDRLRVDSHMGQTWLHGPFTAATSLAKSVTRP</sequence>
<dbReference type="Proteomes" id="UP001139447">
    <property type="component" value="Unassembled WGS sequence"/>
</dbReference>
<protein>
    <submittedName>
        <fullName evidence="2">Uncharacterized protein</fullName>
    </submittedName>
</protein>